<gene>
    <name evidence="3" type="ORF">H8B19_07000</name>
</gene>
<feature type="domain" description="Amidohydrolase 3" evidence="2">
    <location>
        <begin position="65"/>
        <end position="491"/>
    </location>
</feature>
<accession>A0A8J6IU15</accession>
<dbReference type="Gene3D" id="3.20.20.140">
    <property type="entry name" value="Metal-dependent hydrolases"/>
    <property type="match status" value="1"/>
</dbReference>
<keyword evidence="4" id="KW-1185">Reference proteome</keyword>
<evidence type="ECO:0000313" key="4">
    <source>
        <dbReference type="Proteomes" id="UP000601768"/>
    </source>
</evidence>
<feature type="signal peptide" evidence="1">
    <location>
        <begin position="1"/>
        <end position="21"/>
    </location>
</feature>
<dbReference type="NCBIfam" id="NF006560">
    <property type="entry name" value="PRK09061.1"/>
    <property type="match status" value="1"/>
</dbReference>
<reference evidence="3" key="2">
    <citation type="submission" date="2020-08" db="EMBL/GenBank/DDBJ databases">
        <authorList>
            <person name="Lai Q."/>
        </authorList>
    </citation>
    <scope>NUCLEOTIDE SEQUENCE</scope>
    <source>
        <strain evidence="3">S27-2</strain>
    </source>
</reference>
<dbReference type="InterPro" id="IPR013108">
    <property type="entry name" value="Amidohydro_3"/>
</dbReference>
<dbReference type="GO" id="GO:0005737">
    <property type="term" value="C:cytoplasm"/>
    <property type="evidence" value="ECO:0007669"/>
    <property type="project" value="TreeGrafter"/>
</dbReference>
<feature type="chain" id="PRO_5035293479" evidence="1">
    <location>
        <begin position="22"/>
        <end position="517"/>
    </location>
</feature>
<proteinExistence type="predicted"/>
<evidence type="ECO:0000256" key="1">
    <source>
        <dbReference type="SAM" id="SignalP"/>
    </source>
</evidence>
<dbReference type="SUPFAM" id="SSF51556">
    <property type="entry name" value="Metallo-dependent hydrolases"/>
    <property type="match status" value="1"/>
</dbReference>
<comment type="caution">
    <text evidence="3">The sequence shown here is derived from an EMBL/GenBank/DDBJ whole genome shotgun (WGS) entry which is preliminary data.</text>
</comment>
<dbReference type="Gene3D" id="2.30.40.10">
    <property type="entry name" value="Urease, subunit C, domain 1"/>
    <property type="match status" value="1"/>
</dbReference>
<dbReference type="InterPro" id="IPR011059">
    <property type="entry name" value="Metal-dep_hydrolase_composite"/>
</dbReference>
<organism evidence="3 4">
    <name type="scientific">Neptunicella marina</name>
    <dbReference type="NCBI Taxonomy" id="2125989"/>
    <lineage>
        <taxon>Bacteria</taxon>
        <taxon>Pseudomonadati</taxon>
        <taxon>Pseudomonadota</taxon>
        <taxon>Gammaproteobacteria</taxon>
        <taxon>Alteromonadales</taxon>
        <taxon>Alteromonadaceae</taxon>
        <taxon>Neptunicella</taxon>
    </lineage>
</organism>
<evidence type="ECO:0000259" key="2">
    <source>
        <dbReference type="Pfam" id="PF07969"/>
    </source>
</evidence>
<dbReference type="InterPro" id="IPR050138">
    <property type="entry name" value="DHOase/Allantoinase_Hydrolase"/>
</dbReference>
<dbReference type="GO" id="GO:0006145">
    <property type="term" value="P:purine nucleobase catabolic process"/>
    <property type="evidence" value="ECO:0007669"/>
    <property type="project" value="TreeGrafter"/>
</dbReference>
<evidence type="ECO:0000313" key="3">
    <source>
        <dbReference type="EMBL" id="MBC3765618.1"/>
    </source>
</evidence>
<dbReference type="Proteomes" id="UP000601768">
    <property type="component" value="Unassembled WGS sequence"/>
</dbReference>
<sequence>MHYQALIASVISCCISLTCFAQQADVVIEGGRVIDPETQLDAIRNVVIANGKIVAVTEQNVPAKQVIDASGLVVSPGFIDMHAHGQSLLSGRIKALDGITTALELESGALPVSAFYDKALVTGRAINYGASVNWANARISAFVKDLPQDSDEWFEASMNKINWQSLPADKDQLTKILADVQQGLDEGGLGIGFLLGYAPGTGYKEYYQVSKLAADAGVPTYTHARYLSMMEPNSSFEAMAEIVGVAASTGVHAHIVHLNSISLRDISLIGPMIKKAQQSGIDISTEAYPYGAGSTSVGSALFRGRHWREKVGGISAHNFELNGKRLSEEQLSQLQKDSPGTEVVIHLLDTSNPTDQQYLDDAVLFENGVIASDGMPWMRDGKRVDPTVWPLPKDAFSHPRSAGSFARFLRVYVRERHKVSLAEAIAKLSYGPAHILEKSIPQMRHKGRIQVGADADIIVFNPDTVTDKATFSHPAQTSVGFEFVLVNGVVLVKSGELDTNVKPGQPIRNPIKHPSQQ</sequence>
<dbReference type="SUPFAM" id="SSF51338">
    <property type="entry name" value="Composite domain of metallo-dependent hydrolases"/>
    <property type="match status" value="1"/>
</dbReference>
<dbReference type="RefSeq" id="WP_186506162.1">
    <property type="nucleotide sequence ID" value="NZ_JACNEP010000004.1"/>
</dbReference>
<dbReference type="InterPro" id="IPR032466">
    <property type="entry name" value="Metal_Hydrolase"/>
</dbReference>
<dbReference type="GO" id="GO:0004038">
    <property type="term" value="F:allantoinase activity"/>
    <property type="evidence" value="ECO:0007669"/>
    <property type="project" value="TreeGrafter"/>
</dbReference>
<dbReference type="PANTHER" id="PTHR43668:SF2">
    <property type="entry name" value="ALLANTOINASE"/>
    <property type="match status" value="1"/>
</dbReference>
<dbReference type="PANTHER" id="PTHR43668">
    <property type="entry name" value="ALLANTOINASE"/>
    <property type="match status" value="1"/>
</dbReference>
<reference evidence="3" key="1">
    <citation type="journal article" date="2018" name="Int. J. Syst. Evol. Microbiol.">
        <title>Neptunicella marina gen. nov., sp. nov., isolated from surface seawater.</title>
        <authorList>
            <person name="Liu X."/>
            <person name="Lai Q."/>
            <person name="Du Y."/>
            <person name="Zhang X."/>
            <person name="Liu Z."/>
            <person name="Sun F."/>
            <person name="Shao Z."/>
        </authorList>
    </citation>
    <scope>NUCLEOTIDE SEQUENCE</scope>
    <source>
        <strain evidence="3">S27-2</strain>
    </source>
</reference>
<dbReference type="Pfam" id="PF07969">
    <property type="entry name" value="Amidohydro_3"/>
    <property type="match status" value="1"/>
</dbReference>
<keyword evidence="1" id="KW-0732">Signal</keyword>
<dbReference type="AlphaFoldDB" id="A0A8J6IU15"/>
<protein>
    <submittedName>
        <fullName evidence="3">Amidohydrolase family protein</fullName>
    </submittedName>
</protein>
<dbReference type="EMBL" id="JACNEP010000004">
    <property type="protein sequence ID" value="MBC3765618.1"/>
    <property type="molecule type" value="Genomic_DNA"/>
</dbReference>
<name>A0A8J6IU15_9ALTE</name>